<dbReference type="PANTHER" id="PTHR13771:SF14">
    <property type="entry name" value="VASCULAR CELL ADHESION PROTEIN 1"/>
    <property type="match status" value="1"/>
</dbReference>
<dbReference type="InterPro" id="IPR013783">
    <property type="entry name" value="Ig-like_fold"/>
</dbReference>
<evidence type="ECO:0000256" key="9">
    <source>
        <dbReference type="ARBA" id="ARBA00023180"/>
    </source>
</evidence>
<keyword evidence="5" id="KW-0130">Cell adhesion</keyword>
<dbReference type="Proteomes" id="UP001142489">
    <property type="component" value="Unassembled WGS sequence"/>
</dbReference>
<dbReference type="GO" id="GO:0098609">
    <property type="term" value="P:cell-cell adhesion"/>
    <property type="evidence" value="ECO:0007669"/>
    <property type="project" value="InterPro"/>
</dbReference>
<evidence type="ECO:0000256" key="5">
    <source>
        <dbReference type="ARBA" id="ARBA00022889"/>
    </source>
</evidence>
<keyword evidence="2 12" id="KW-0812">Transmembrane</keyword>
<dbReference type="SUPFAM" id="SSF48726">
    <property type="entry name" value="Immunoglobulin"/>
    <property type="match status" value="5"/>
</dbReference>
<feature type="domain" description="Ig-like" evidence="14">
    <location>
        <begin position="313"/>
        <end position="399"/>
    </location>
</feature>
<evidence type="ECO:0000259" key="14">
    <source>
        <dbReference type="PROSITE" id="PS50835"/>
    </source>
</evidence>
<evidence type="ECO:0000256" key="2">
    <source>
        <dbReference type="ARBA" id="ARBA00022692"/>
    </source>
</evidence>
<organism evidence="15 16">
    <name type="scientific">Phrynocephalus forsythii</name>
    <dbReference type="NCBI Taxonomy" id="171643"/>
    <lineage>
        <taxon>Eukaryota</taxon>
        <taxon>Metazoa</taxon>
        <taxon>Chordata</taxon>
        <taxon>Craniata</taxon>
        <taxon>Vertebrata</taxon>
        <taxon>Euteleostomi</taxon>
        <taxon>Lepidosauria</taxon>
        <taxon>Squamata</taxon>
        <taxon>Bifurcata</taxon>
        <taxon>Unidentata</taxon>
        <taxon>Episquamata</taxon>
        <taxon>Toxicofera</taxon>
        <taxon>Iguania</taxon>
        <taxon>Acrodonta</taxon>
        <taxon>Agamidae</taxon>
        <taxon>Agaminae</taxon>
        <taxon>Phrynocephalus</taxon>
    </lineage>
</organism>
<dbReference type="GO" id="GO:0005886">
    <property type="term" value="C:plasma membrane"/>
    <property type="evidence" value="ECO:0007669"/>
    <property type="project" value="TreeGrafter"/>
</dbReference>
<dbReference type="FunFam" id="2.60.40.10:FF:000625">
    <property type="entry name" value="Vascular cell adhesion molecule 1"/>
    <property type="match status" value="1"/>
</dbReference>
<dbReference type="InterPro" id="IPR003987">
    <property type="entry name" value="ICAM_VCAM_N"/>
</dbReference>
<feature type="domain" description="Ig-like" evidence="14">
    <location>
        <begin position="402"/>
        <end position="488"/>
    </location>
</feature>
<evidence type="ECO:0000256" key="3">
    <source>
        <dbReference type="ARBA" id="ARBA00022729"/>
    </source>
</evidence>
<protein>
    <recommendedName>
        <fullName evidence="14">Ig-like domain-containing protein</fullName>
    </recommendedName>
</protein>
<sequence>MSRVTPTRATLLLLVSILTSEAFEIKDIAPGHKIAAQIGERLVLNCCTIGCASPEFSWRTEMDNPLGGTMTVEGPNSFLTVDSVGFANEHTYVCNAVCGKEKREKKVKIDIYSFPSDPVIEISSPLVLEKPASITCHVHSVFPSEQLVLSLKKNDELLPTGEPEPGPPSSSVQTKTIHFNFIPSKEDAGKEITCIAELTIEEMEFEPKERKTTHVLNVIFGPLNTHITEMPGCTLSEGQMLTLTCVTESHPPAEIVWKKQLADGTVQLIQDSHELFIPHTQFSDSGTYICEATNSVTKEVERRTISVFIQGPPAHLEFPIVPATTVQEGESVTLQCSAKSSSPAHVFIKKKSASGDVVLESQGGFFNISRVAPADAGDYECQVRNEFGDNQMIRTLHVEYGPRNTTIVVTPSNIVKEGDTVIMRCSTDANPTPKVSWKKQLSNGESHLVSEDATLMLKKVQVQDMGHYECEGLNRAGKDNKAVELVVEVLSRTTSVLTDAPVTFTEVGDFTRKTTAYSTPHPETDSQGHTENESPAAPVDTVFTTHMAMKNETFTHSVTSFANDKNATEETEIIIGRMKGPDYVAPIIIAVASLATAAGPVAAILIYISGRQRSTDPTVL</sequence>
<evidence type="ECO:0000256" key="12">
    <source>
        <dbReference type="SAM" id="Phobius"/>
    </source>
</evidence>
<dbReference type="OrthoDB" id="10045578at2759"/>
<feature type="compositionally biased region" description="Basic and acidic residues" evidence="11">
    <location>
        <begin position="522"/>
        <end position="532"/>
    </location>
</feature>
<feature type="region of interest" description="Disordered" evidence="11">
    <location>
        <begin position="513"/>
        <end position="536"/>
    </location>
</feature>
<keyword evidence="8" id="KW-1015">Disulfide bond</keyword>
<comment type="caution">
    <text evidence="15">The sequence shown here is derived from an EMBL/GenBank/DDBJ whole genome shotgun (WGS) entry which is preliminary data.</text>
</comment>
<dbReference type="GO" id="GO:0005178">
    <property type="term" value="F:integrin binding"/>
    <property type="evidence" value="ECO:0007669"/>
    <property type="project" value="InterPro"/>
</dbReference>
<gene>
    <name evidence="15" type="ORF">JRQ81_014626</name>
</gene>
<comment type="subcellular location">
    <subcellularLocation>
        <location evidence="1">Membrane</location>
        <topology evidence="1">Single-pass type I membrane protein</topology>
    </subcellularLocation>
</comment>
<feature type="chain" id="PRO_5040363975" description="Ig-like domain-containing protein" evidence="13">
    <location>
        <begin position="23"/>
        <end position="620"/>
    </location>
</feature>
<dbReference type="PANTHER" id="PTHR13771">
    <property type="entry name" value="INTERCELLULAR ADHESION MOLECULE"/>
    <property type="match status" value="1"/>
</dbReference>
<feature type="domain" description="Ig-like" evidence="14">
    <location>
        <begin position="6"/>
        <end position="110"/>
    </location>
</feature>
<dbReference type="EMBL" id="JAPFRF010000005">
    <property type="protein sequence ID" value="KAJ7332446.1"/>
    <property type="molecule type" value="Genomic_DNA"/>
</dbReference>
<evidence type="ECO:0000256" key="1">
    <source>
        <dbReference type="ARBA" id="ARBA00004479"/>
    </source>
</evidence>
<dbReference type="Gene3D" id="2.60.40.10">
    <property type="entry name" value="Immunoglobulins"/>
    <property type="match status" value="5"/>
</dbReference>
<evidence type="ECO:0000256" key="8">
    <source>
        <dbReference type="ARBA" id="ARBA00023157"/>
    </source>
</evidence>
<keyword evidence="3 13" id="KW-0732">Signal</keyword>
<accession>A0A9Q1B3A3</accession>
<dbReference type="PRINTS" id="PR01474">
    <property type="entry name" value="VCAM1"/>
</dbReference>
<dbReference type="InterPro" id="IPR036179">
    <property type="entry name" value="Ig-like_dom_sf"/>
</dbReference>
<dbReference type="SMART" id="SM00409">
    <property type="entry name" value="IG"/>
    <property type="match status" value="4"/>
</dbReference>
<name>A0A9Q1B3A3_9SAUR</name>
<dbReference type="SMART" id="SM00408">
    <property type="entry name" value="IGc2"/>
    <property type="match status" value="4"/>
</dbReference>
<dbReference type="Pfam" id="PF07679">
    <property type="entry name" value="I-set"/>
    <property type="match status" value="2"/>
</dbReference>
<evidence type="ECO:0000256" key="11">
    <source>
        <dbReference type="SAM" id="MobiDB-lite"/>
    </source>
</evidence>
<keyword evidence="10" id="KW-0393">Immunoglobulin domain</keyword>
<dbReference type="AlphaFoldDB" id="A0A9Q1B3A3"/>
<evidence type="ECO:0000256" key="7">
    <source>
        <dbReference type="ARBA" id="ARBA00023136"/>
    </source>
</evidence>
<evidence type="ECO:0000256" key="10">
    <source>
        <dbReference type="ARBA" id="ARBA00023319"/>
    </source>
</evidence>
<keyword evidence="16" id="KW-1185">Reference proteome</keyword>
<dbReference type="PRINTS" id="PR01472">
    <property type="entry name" value="ICAMVCAM1"/>
</dbReference>
<dbReference type="Pfam" id="PF13927">
    <property type="entry name" value="Ig_3"/>
    <property type="match status" value="2"/>
</dbReference>
<evidence type="ECO:0000313" key="16">
    <source>
        <dbReference type="Proteomes" id="UP001142489"/>
    </source>
</evidence>
<dbReference type="InterPro" id="IPR003989">
    <property type="entry name" value="VCAM-1"/>
</dbReference>
<dbReference type="PROSITE" id="PS50835">
    <property type="entry name" value="IG_LIKE"/>
    <property type="match status" value="4"/>
</dbReference>
<evidence type="ECO:0000313" key="15">
    <source>
        <dbReference type="EMBL" id="KAJ7332446.1"/>
    </source>
</evidence>
<reference evidence="15" key="1">
    <citation type="journal article" date="2023" name="DNA Res.">
        <title>Chromosome-level genome assembly of Phrynocephalus forsythii using third-generation DNA sequencing and Hi-C analysis.</title>
        <authorList>
            <person name="Qi Y."/>
            <person name="Zhao W."/>
            <person name="Zhao Y."/>
            <person name="Niu C."/>
            <person name="Cao S."/>
            <person name="Zhang Y."/>
        </authorList>
    </citation>
    <scope>NUCLEOTIDE SEQUENCE</scope>
    <source>
        <tissue evidence="15">Muscle</tissue>
    </source>
</reference>
<dbReference type="CDD" id="cd00096">
    <property type="entry name" value="Ig"/>
    <property type="match status" value="1"/>
</dbReference>
<keyword evidence="4" id="KW-0677">Repeat</keyword>
<feature type="signal peptide" evidence="13">
    <location>
        <begin position="1"/>
        <end position="22"/>
    </location>
</feature>
<proteinExistence type="predicted"/>
<dbReference type="InterPro" id="IPR003598">
    <property type="entry name" value="Ig_sub2"/>
</dbReference>
<dbReference type="InterPro" id="IPR007110">
    <property type="entry name" value="Ig-like_dom"/>
</dbReference>
<evidence type="ECO:0000256" key="13">
    <source>
        <dbReference type="SAM" id="SignalP"/>
    </source>
</evidence>
<dbReference type="InterPro" id="IPR013098">
    <property type="entry name" value="Ig_I-set"/>
</dbReference>
<keyword evidence="6 12" id="KW-1133">Transmembrane helix</keyword>
<dbReference type="InterPro" id="IPR003599">
    <property type="entry name" value="Ig_sub"/>
</dbReference>
<evidence type="ECO:0000256" key="4">
    <source>
        <dbReference type="ARBA" id="ARBA00022737"/>
    </source>
</evidence>
<feature type="domain" description="Ig-like" evidence="14">
    <location>
        <begin position="222"/>
        <end position="306"/>
    </location>
</feature>
<dbReference type="InterPro" id="IPR047012">
    <property type="entry name" value="ICAM_VCAM"/>
</dbReference>
<evidence type="ECO:0000256" key="6">
    <source>
        <dbReference type="ARBA" id="ARBA00022989"/>
    </source>
</evidence>
<keyword evidence="9" id="KW-0325">Glycoprotein</keyword>
<keyword evidence="7 12" id="KW-0472">Membrane</keyword>
<feature type="transmembrane region" description="Helical" evidence="12">
    <location>
        <begin position="583"/>
        <end position="608"/>
    </location>
</feature>